<protein>
    <submittedName>
        <fullName evidence="1">YfbU family protein</fullName>
    </submittedName>
</protein>
<proteinExistence type="predicted"/>
<reference evidence="1 2" key="1">
    <citation type="journal article" date="2015" name="J. Microbiol.">
        <title>Sphingosinicella ginsenosidimutans sp. nov., with ginsenoside converting activity.</title>
        <authorList>
            <person name="Kim J.K."/>
            <person name="Kang M.S."/>
            <person name="Park S.C."/>
            <person name="Kim K.M."/>
            <person name="Choi K."/>
            <person name="Yoon M.H."/>
            <person name="Im W.T."/>
        </authorList>
    </citation>
    <scope>NUCLEOTIDE SEQUENCE [LARGE SCALE GENOMIC DNA]</scope>
    <source>
        <strain evidence="1 2">BS-11</strain>
    </source>
</reference>
<sequence>MAPDIKKAAPCSQFPSFQWGRPWCHSDSDSRVNINLKLNRDGKARTIAKRPRGDMTNEIPDALFKRMVLANQYRILSYLDVDQEDFWRRAAERAVQGWPVEDLPDVEIIKSYARDALTREDQLFVLDALNVFELLQDGEKRQFKPKREHATTKFPGFDGNNETKLMTYARHVVEQEGRFESVERLSRDFNSHMPTVELYQRMINAWERLGRPLHIDEELFDALIDAQIHPSHLRR</sequence>
<keyword evidence="2" id="KW-1185">Reference proteome</keyword>
<dbReference type="Proteomes" id="UP000321249">
    <property type="component" value="Unassembled WGS sequence"/>
</dbReference>
<evidence type="ECO:0000313" key="1">
    <source>
        <dbReference type="EMBL" id="TXC63006.1"/>
    </source>
</evidence>
<accession>A0A5C6TRZ0</accession>
<dbReference type="NCBIfam" id="NF003936">
    <property type="entry name" value="PRK05445.1"/>
    <property type="match status" value="1"/>
</dbReference>
<gene>
    <name evidence="1" type="ORF">FRZ32_04590</name>
</gene>
<dbReference type="EMBL" id="VOQQ01000001">
    <property type="protein sequence ID" value="TXC63006.1"/>
    <property type="molecule type" value="Genomic_DNA"/>
</dbReference>
<dbReference type="InterPro" id="IPR005587">
    <property type="entry name" value="UPF0304_YfbU"/>
</dbReference>
<dbReference type="InterPro" id="IPR023146">
    <property type="entry name" value="YfbU_alpha-helical_sf"/>
</dbReference>
<dbReference type="SUPFAM" id="SSF116960">
    <property type="entry name" value="YfbU-like"/>
    <property type="match status" value="1"/>
</dbReference>
<name>A0A5C6TRZ0_9SPHN</name>
<dbReference type="Gene3D" id="1.10.3190.10">
    <property type="entry name" value="yfbu gene product, domain 2"/>
    <property type="match status" value="1"/>
</dbReference>
<comment type="caution">
    <text evidence="1">The sequence shown here is derived from an EMBL/GenBank/DDBJ whole genome shotgun (WGS) entry which is preliminary data.</text>
</comment>
<evidence type="ECO:0000313" key="2">
    <source>
        <dbReference type="Proteomes" id="UP000321249"/>
    </source>
</evidence>
<organism evidence="1 2">
    <name type="scientific">Allosphingosinicella ginsenosidimutans</name>
    <dbReference type="NCBI Taxonomy" id="1176539"/>
    <lineage>
        <taxon>Bacteria</taxon>
        <taxon>Pseudomonadati</taxon>
        <taxon>Pseudomonadota</taxon>
        <taxon>Alphaproteobacteria</taxon>
        <taxon>Sphingomonadales</taxon>
        <taxon>Sphingomonadaceae</taxon>
        <taxon>Allosphingosinicella</taxon>
    </lineage>
</organism>
<dbReference type="AlphaFoldDB" id="A0A5C6TRZ0"/>
<dbReference type="Pfam" id="PF03887">
    <property type="entry name" value="YfbU"/>
    <property type="match status" value="1"/>
</dbReference>